<dbReference type="Pfam" id="PF24913">
    <property type="entry name" value="WHD_AAA_fung"/>
    <property type="match status" value="1"/>
</dbReference>
<name>A0AAV0ATG4_PHAPC</name>
<reference evidence="3" key="1">
    <citation type="submission" date="2022-06" db="EMBL/GenBank/DDBJ databases">
        <authorList>
            <consortium name="SYNGENTA / RWTH Aachen University"/>
        </authorList>
    </citation>
    <scope>NUCLEOTIDE SEQUENCE</scope>
</reference>
<dbReference type="Proteomes" id="UP001153365">
    <property type="component" value="Unassembled WGS sequence"/>
</dbReference>
<dbReference type="PANTHER" id="PTHR36168:SF1">
    <property type="entry name" value="ORC1-LIKE AAA ATPASE DOMAIN-CONTAINING PROTEIN"/>
    <property type="match status" value="1"/>
</dbReference>
<accession>A0AAV0ATG4</accession>
<dbReference type="EMBL" id="CALTRL010001521">
    <property type="protein sequence ID" value="CAH7672880.1"/>
    <property type="molecule type" value="Genomic_DNA"/>
</dbReference>
<protein>
    <recommendedName>
        <fullName evidence="2">AAA protein C-terminal winged helix domain-containing protein</fullName>
    </recommendedName>
</protein>
<evidence type="ECO:0000256" key="1">
    <source>
        <dbReference type="SAM" id="MobiDB-lite"/>
    </source>
</evidence>
<dbReference type="AlphaFoldDB" id="A0AAV0ATG4"/>
<feature type="domain" description="AAA protein C-terminal winged helix" evidence="2">
    <location>
        <begin position="456"/>
        <end position="576"/>
    </location>
</feature>
<sequence>MMTTIRERIFRSNHRIINLSSKHQVVVKDKEAFYKNSRVCFDSRMSSNLLFDPRTLRSSKVSESCRIFSFNDRRYFSKSCFDLKEEISSRSRSDESDHYSSSWYNGVAAQAVVGSLSGILILGFGGYAYHTWYKWSVLQKMAVAFDPGYDPVLVLDNASKRASNRPDQARPTYKRHDSRRESKEEGNDDDGVDGIDEEFFEDVYWIARKEQDLIDQIIHGKLAGQYWLITGPKGTGKFSLIADAMNRNQADGIAVCECSDNLEIFRLRLGKCLNFEYAEDYIGGLFSRRDPREGGPLVDIERALNKLEKVAVSYSSKKNRPLVLVFNNIHHLRQNDDSYSLLLQLQQRAESWSQAGIATIVFSSDDHWPYTTLRKNASRMSVLTVSDLNKEEAIRAIRAERKKLWRENRSVDDREVNEVWNMVGGRIGYLSWCMKHKDMIHAARAILEREKQWLLSRIGLIVDCDDDVMDEQKWSSSSFLLMQALVEQAEEQSKSDETASSESNYPRGVPYWQARQIMTRADFLSQLDHENMIAIDIDFNVRPNSIVLLNVIREICDDEGFKERLESVLERIGDIESLGRTRELIWKSGKDGDGVMNIKLER</sequence>
<dbReference type="PANTHER" id="PTHR36168">
    <property type="entry name" value="CHROMOSOME 1, WHOLE GENOME SHOTGUN SEQUENCE"/>
    <property type="match status" value="1"/>
</dbReference>
<keyword evidence="4" id="KW-1185">Reference proteome</keyword>
<comment type="caution">
    <text evidence="3">The sequence shown here is derived from an EMBL/GenBank/DDBJ whole genome shotgun (WGS) entry which is preliminary data.</text>
</comment>
<organism evidence="3 4">
    <name type="scientific">Phakopsora pachyrhizi</name>
    <name type="common">Asian soybean rust disease fungus</name>
    <dbReference type="NCBI Taxonomy" id="170000"/>
    <lineage>
        <taxon>Eukaryota</taxon>
        <taxon>Fungi</taxon>
        <taxon>Dikarya</taxon>
        <taxon>Basidiomycota</taxon>
        <taxon>Pucciniomycotina</taxon>
        <taxon>Pucciniomycetes</taxon>
        <taxon>Pucciniales</taxon>
        <taxon>Phakopsoraceae</taxon>
        <taxon>Phakopsora</taxon>
    </lineage>
</organism>
<evidence type="ECO:0000259" key="2">
    <source>
        <dbReference type="Pfam" id="PF24913"/>
    </source>
</evidence>
<dbReference type="Gene3D" id="3.40.50.300">
    <property type="entry name" value="P-loop containing nucleotide triphosphate hydrolases"/>
    <property type="match status" value="1"/>
</dbReference>
<dbReference type="InterPro" id="IPR056808">
    <property type="entry name" value="HTH_AAA"/>
</dbReference>
<dbReference type="SUPFAM" id="SSF52540">
    <property type="entry name" value="P-loop containing nucleoside triphosphate hydrolases"/>
    <property type="match status" value="1"/>
</dbReference>
<proteinExistence type="predicted"/>
<evidence type="ECO:0000313" key="4">
    <source>
        <dbReference type="Proteomes" id="UP001153365"/>
    </source>
</evidence>
<gene>
    <name evidence="3" type="ORF">PPACK8108_LOCUS7715</name>
</gene>
<feature type="region of interest" description="Disordered" evidence="1">
    <location>
        <begin position="160"/>
        <end position="193"/>
    </location>
</feature>
<dbReference type="InterPro" id="IPR027417">
    <property type="entry name" value="P-loop_NTPase"/>
</dbReference>
<feature type="compositionally biased region" description="Basic and acidic residues" evidence="1">
    <location>
        <begin position="174"/>
        <end position="185"/>
    </location>
</feature>
<evidence type="ECO:0000313" key="3">
    <source>
        <dbReference type="EMBL" id="CAH7672880.1"/>
    </source>
</evidence>